<keyword evidence="15" id="KW-1185">Reference proteome</keyword>
<dbReference type="PIRSF" id="PIRSF004793">
    <property type="entry name" value="UCP004793"/>
    <property type="match status" value="1"/>
</dbReference>
<evidence type="ECO:0000313" key="12">
    <source>
        <dbReference type="EMBL" id="PMC52138.1"/>
    </source>
</evidence>
<dbReference type="HAMAP" id="MF_01499">
    <property type="entry name" value="DacA"/>
    <property type="match status" value="1"/>
</dbReference>
<dbReference type="EMBL" id="PNGT01000006">
    <property type="protein sequence ID" value="PMC52138.1"/>
    <property type="molecule type" value="Genomic_DNA"/>
</dbReference>
<dbReference type="Pfam" id="PF02457">
    <property type="entry name" value="DAC"/>
    <property type="match status" value="1"/>
</dbReference>
<dbReference type="PANTHER" id="PTHR34185:SF1">
    <property type="entry name" value="DIADENYLATE CYCLASE"/>
    <property type="match status" value="1"/>
</dbReference>
<dbReference type="Gene3D" id="3.40.1700.10">
    <property type="entry name" value="DNA integrity scanning protein, DisA, N-terminal domain"/>
    <property type="match status" value="1"/>
</dbReference>
<organism evidence="12 14">
    <name type="scientific">Gemella sanguinis</name>
    <dbReference type="NCBI Taxonomy" id="84135"/>
    <lineage>
        <taxon>Bacteria</taxon>
        <taxon>Bacillati</taxon>
        <taxon>Bacillota</taxon>
        <taxon>Bacilli</taxon>
        <taxon>Bacillales</taxon>
        <taxon>Gemellaceae</taxon>
        <taxon>Gemella</taxon>
    </lineage>
</organism>
<dbReference type="Proteomes" id="UP000235670">
    <property type="component" value="Unassembled WGS sequence"/>
</dbReference>
<evidence type="ECO:0000313" key="14">
    <source>
        <dbReference type="Proteomes" id="UP000235670"/>
    </source>
</evidence>
<comment type="similarity">
    <text evidence="10">Belongs to the adenylate cyclase family. DacA/CdaA subfamily.</text>
</comment>
<dbReference type="Pfam" id="PF19293">
    <property type="entry name" value="CdaA_N"/>
    <property type="match status" value="1"/>
</dbReference>
<dbReference type="AlphaFoldDB" id="A0A2N6SDW2"/>
<keyword evidence="6 10" id="KW-0547">Nucleotide-binding</keyword>
<keyword evidence="9 10" id="KW-0472">Membrane</keyword>
<comment type="function">
    <text evidence="10">Catalyzes the condensation of 2 ATP molecules into cyclic di-AMP (c-di-AMP), a second messenger used to regulate differing processes in different bacteria.</text>
</comment>
<dbReference type="InterPro" id="IPR003390">
    <property type="entry name" value="DNA_integrity_scan_DisA_N"/>
</dbReference>
<dbReference type="RefSeq" id="WP_006364619.1">
    <property type="nucleotide sequence ID" value="NZ_CAUTAO010000005.1"/>
</dbReference>
<evidence type="ECO:0000256" key="9">
    <source>
        <dbReference type="ARBA" id="ARBA00023136"/>
    </source>
</evidence>
<feature type="transmembrane region" description="Helical" evidence="10">
    <location>
        <begin position="12"/>
        <end position="31"/>
    </location>
</feature>
<dbReference type="GO" id="GO:0006171">
    <property type="term" value="P:cAMP biosynthetic process"/>
    <property type="evidence" value="ECO:0007669"/>
    <property type="project" value="InterPro"/>
</dbReference>
<dbReference type="SUPFAM" id="SSF143597">
    <property type="entry name" value="YojJ-like"/>
    <property type="match status" value="1"/>
</dbReference>
<comment type="caution">
    <text evidence="10">Lacks conserved residue(s) required for the propagation of feature annotation.</text>
</comment>
<evidence type="ECO:0000256" key="10">
    <source>
        <dbReference type="HAMAP-Rule" id="MF_01499"/>
    </source>
</evidence>
<keyword evidence="8 10" id="KW-1133">Transmembrane helix</keyword>
<evidence type="ECO:0000256" key="5">
    <source>
        <dbReference type="ARBA" id="ARBA00022695"/>
    </source>
</evidence>
<feature type="transmembrane region" description="Helical" evidence="10">
    <location>
        <begin position="43"/>
        <end position="61"/>
    </location>
</feature>
<dbReference type="NCBIfam" id="TIGR00159">
    <property type="entry name" value="diadenylate cyclase CdaA"/>
    <property type="match status" value="1"/>
</dbReference>
<sequence length="266" mass="30044">MIAEYLSNIGTLSLVIHVLDILLVWFLVYKLLTLLKGTRGMQLVKGILIIIGLKIFFNFIGFTTMTYIFDQVVTWGVLGIMIIFQPELRRALEYIGRVQLSNILKYKDTTKDTKEHIIKAVVDSTRHMARRRIGALIVMENNTGLDEYVESGIKINSEVTNELIINIFIPNTPLHDGAMIIDRKSIRAASCVLPLSDNRSIASSYGTRHRAALGLSELTDSIIIVVSEETGKISICQNGRLVTDFSEKELTKYLEENWQQSPENLI</sequence>
<dbReference type="GO" id="GO:0106408">
    <property type="term" value="F:diadenylate cyclase activity"/>
    <property type="evidence" value="ECO:0007669"/>
    <property type="project" value="UniProtKB-EC"/>
</dbReference>
<dbReference type="EC" id="2.7.7.85" evidence="10"/>
<keyword evidence="3 10" id="KW-0808">Transferase</keyword>
<dbReference type="EMBL" id="CP046313">
    <property type="protein sequence ID" value="QGS07635.1"/>
    <property type="molecule type" value="Genomic_DNA"/>
</dbReference>
<name>A0A2N6SDW2_9BACL</name>
<dbReference type="OrthoDB" id="9807385at2"/>
<proteinExistence type="inferred from homology"/>
<gene>
    <name evidence="10" type="primary">dacA</name>
    <name evidence="12" type="ORF">CJ218_05965</name>
    <name evidence="13" type="ORF">FOC50_04865</name>
</gene>
<dbReference type="InterPro" id="IPR034701">
    <property type="entry name" value="CdaA"/>
</dbReference>
<dbReference type="InterPro" id="IPR014046">
    <property type="entry name" value="C-di-AMP_synthase"/>
</dbReference>
<feature type="domain" description="DAC" evidence="11">
    <location>
        <begin position="85"/>
        <end position="247"/>
    </location>
</feature>
<reference evidence="13 15" key="2">
    <citation type="submission" date="2019-11" db="EMBL/GenBank/DDBJ databases">
        <title>FDA dAtabase for Regulatory Grade micrObial Sequences (FDA-ARGOS): Supporting development and validation of Infectious Disease Dx tests.</title>
        <authorList>
            <person name="Turner S."/>
            <person name="Byrd R."/>
            <person name="Tallon L."/>
            <person name="Sadzewicz L."/>
            <person name="Vavikolanu K."/>
            <person name="Mehta A."/>
            <person name="Aluvathingal J."/>
            <person name="Nadendla S."/>
            <person name="Myers T."/>
            <person name="Yan Y."/>
            <person name="Sichtig H."/>
        </authorList>
    </citation>
    <scope>NUCLEOTIDE SEQUENCE [LARGE SCALE GENOMIC DNA]</scope>
    <source>
        <strain evidence="13 15">FDAARGOS_742</strain>
    </source>
</reference>
<dbReference type="STRING" id="84135.GCA_001052115_01083"/>
<dbReference type="GO" id="GO:0005524">
    <property type="term" value="F:ATP binding"/>
    <property type="evidence" value="ECO:0007669"/>
    <property type="project" value="UniProtKB-UniRule"/>
</dbReference>
<dbReference type="FunFam" id="3.40.1700.10:FF:000002">
    <property type="entry name" value="Diadenylate cyclase"/>
    <property type="match status" value="1"/>
</dbReference>
<dbReference type="InterPro" id="IPR036888">
    <property type="entry name" value="DNA_integrity_DisA_N_sf"/>
</dbReference>
<reference evidence="12 14" key="1">
    <citation type="submission" date="2017-09" db="EMBL/GenBank/DDBJ databases">
        <title>Bacterial strain isolated from the female urinary microbiota.</title>
        <authorList>
            <person name="Thomas-White K."/>
            <person name="Kumar N."/>
            <person name="Forster S."/>
            <person name="Putonti C."/>
            <person name="Lawley T."/>
            <person name="Wolfe A.J."/>
        </authorList>
    </citation>
    <scope>NUCLEOTIDE SEQUENCE [LARGE SCALE GENOMIC DNA]</scope>
    <source>
        <strain evidence="12 14">UMB0186</strain>
    </source>
</reference>
<evidence type="ECO:0000313" key="13">
    <source>
        <dbReference type="EMBL" id="QGS07635.1"/>
    </source>
</evidence>
<evidence type="ECO:0000313" key="15">
    <source>
        <dbReference type="Proteomes" id="UP000427636"/>
    </source>
</evidence>
<keyword evidence="4 10" id="KW-0812">Transmembrane</keyword>
<dbReference type="GO" id="GO:0004016">
    <property type="term" value="F:adenylate cyclase activity"/>
    <property type="evidence" value="ECO:0007669"/>
    <property type="project" value="UniProtKB-UniRule"/>
</dbReference>
<evidence type="ECO:0000256" key="8">
    <source>
        <dbReference type="ARBA" id="ARBA00022989"/>
    </source>
</evidence>
<dbReference type="PANTHER" id="PTHR34185">
    <property type="entry name" value="DIADENYLATE CYCLASE"/>
    <property type="match status" value="1"/>
</dbReference>
<keyword evidence="5 10" id="KW-0548">Nucleotidyltransferase</keyword>
<dbReference type="PROSITE" id="PS51794">
    <property type="entry name" value="DAC"/>
    <property type="match status" value="1"/>
</dbReference>
<evidence type="ECO:0000259" key="11">
    <source>
        <dbReference type="PROSITE" id="PS51794"/>
    </source>
</evidence>
<evidence type="ECO:0000256" key="1">
    <source>
        <dbReference type="ARBA" id="ARBA00000877"/>
    </source>
</evidence>
<evidence type="ECO:0000256" key="3">
    <source>
        <dbReference type="ARBA" id="ARBA00022679"/>
    </source>
</evidence>
<dbReference type="InterPro" id="IPR045585">
    <property type="entry name" value="CdaA_N"/>
</dbReference>
<accession>A0A2N6SDW2</accession>
<keyword evidence="7 10" id="KW-0067">ATP-binding</keyword>
<evidence type="ECO:0000256" key="2">
    <source>
        <dbReference type="ARBA" id="ARBA00022475"/>
    </source>
</evidence>
<protein>
    <recommendedName>
        <fullName evidence="10">Diadenylate cyclase</fullName>
        <shortName evidence="10">DAC</shortName>
        <ecNumber evidence="10">2.7.7.85</ecNumber>
    </recommendedName>
    <alternativeName>
        <fullName evidence="10">Cyclic-di-AMP synthase</fullName>
        <shortName evidence="10">c-di-AMP synthase</shortName>
    </alternativeName>
</protein>
<evidence type="ECO:0000256" key="4">
    <source>
        <dbReference type="ARBA" id="ARBA00022692"/>
    </source>
</evidence>
<comment type="subunit">
    <text evidence="10">Probably a homodimer.</text>
</comment>
<dbReference type="InterPro" id="IPR050338">
    <property type="entry name" value="DisA"/>
</dbReference>
<keyword evidence="2 10" id="KW-1003">Cell membrane</keyword>
<evidence type="ECO:0000256" key="7">
    <source>
        <dbReference type="ARBA" id="ARBA00022840"/>
    </source>
</evidence>
<dbReference type="Proteomes" id="UP000427636">
    <property type="component" value="Chromosome"/>
</dbReference>
<comment type="catalytic activity">
    <reaction evidence="1 10">
        <text>2 ATP = 3',3'-c-di-AMP + 2 diphosphate</text>
        <dbReference type="Rhea" id="RHEA:35655"/>
        <dbReference type="ChEBI" id="CHEBI:30616"/>
        <dbReference type="ChEBI" id="CHEBI:33019"/>
        <dbReference type="ChEBI" id="CHEBI:71500"/>
        <dbReference type="EC" id="2.7.7.85"/>
    </reaction>
</comment>
<dbReference type="GeneID" id="84802571"/>
<evidence type="ECO:0000256" key="6">
    <source>
        <dbReference type="ARBA" id="ARBA00022741"/>
    </source>
</evidence>